<dbReference type="PANTHER" id="PTHR30600:SF10">
    <property type="entry name" value="BLL6722 PROTEIN"/>
    <property type="match status" value="1"/>
</dbReference>
<dbReference type="RefSeq" id="WP_167368829.1">
    <property type="nucleotide sequence ID" value="NZ_FNKX01000004.1"/>
</dbReference>
<dbReference type="SUPFAM" id="SSF46626">
    <property type="entry name" value="Cytochrome c"/>
    <property type="match status" value="1"/>
</dbReference>
<feature type="domain" description="Cytochrome c" evidence="9">
    <location>
        <begin position="47"/>
        <end position="177"/>
    </location>
</feature>
<reference evidence="11" key="1">
    <citation type="submission" date="2016-10" db="EMBL/GenBank/DDBJ databases">
        <authorList>
            <person name="Varghese N."/>
            <person name="Submissions S."/>
        </authorList>
    </citation>
    <scope>NUCLEOTIDE SEQUENCE [LARGE SCALE GENOMIC DNA]</scope>
    <source>
        <strain evidence="11">DUS833</strain>
    </source>
</reference>
<evidence type="ECO:0000313" key="11">
    <source>
        <dbReference type="Proteomes" id="UP000199365"/>
    </source>
</evidence>
<keyword evidence="10" id="KW-0575">Peroxidase</keyword>
<dbReference type="PANTHER" id="PTHR30600">
    <property type="entry name" value="CYTOCHROME C PEROXIDASE-RELATED"/>
    <property type="match status" value="1"/>
</dbReference>
<dbReference type="AlphaFoldDB" id="A0A1H1KG35"/>
<dbReference type="GO" id="GO:0004130">
    <property type="term" value="F:cytochrome-c peroxidase activity"/>
    <property type="evidence" value="ECO:0007669"/>
    <property type="project" value="TreeGrafter"/>
</dbReference>
<evidence type="ECO:0000256" key="2">
    <source>
        <dbReference type="ARBA" id="ARBA00022617"/>
    </source>
</evidence>
<evidence type="ECO:0000313" key="10">
    <source>
        <dbReference type="EMBL" id="SDR61308.1"/>
    </source>
</evidence>
<keyword evidence="5" id="KW-0560">Oxidoreductase</keyword>
<dbReference type="GO" id="GO:0030313">
    <property type="term" value="C:cell envelope"/>
    <property type="evidence" value="ECO:0007669"/>
    <property type="project" value="UniProtKB-SubCell"/>
</dbReference>
<organism evidence="10 11">
    <name type="scientific">Paraburkholderia tuberum</name>
    <dbReference type="NCBI Taxonomy" id="157910"/>
    <lineage>
        <taxon>Bacteria</taxon>
        <taxon>Pseudomonadati</taxon>
        <taxon>Pseudomonadota</taxon>
        <taxon>Betaproteobacteria</taxon>
        <taxon>Burkholderiales</taxon>
        <taxon>Burkholderiaceae</taxon>
        <taxon>Paraburkholderia</taxon>
    </lineage>
</organism>
<sequence length="275" mass="29230">MTVSFIHVAGRRPAVAAYAAAAVAAFVVPDATFAAGTTVAPAPIYSDAASLGKLLFNDPSLSASGRMSCATCHSPSHAYGPPNGLAAQFGGPDLRSQGTGAVPTLRYVLNRTPRWAHVQASSFAERATDGDAAPTGAFTWDGRFNQLRDQATFPLFDPNEMANRDPAKVIAQLANAPYAARFRKMFGDAIFATPAVALRQAMYAIERFELGDPSFHPYTSKFAYYLDGKVKLTAAELHGKALFDAPKSGNCASRHIDQSGVNGAHPLFTDFTSRP</sequence>
<gene>
    <name evidence="10" type="ORF">SAMN05445850_7676</name>
</gene>
<evidence type="ECO:0000256" key="6">
    <source>
        <dbReference type="ARBA" id="ARBA00023004"/>
    </source>
</evidence>
<evidence type="ECO:0000256" key="3">
    <source>
        <dbReference type="ARBA" id="ARBA00022723"/>
    </source>
</evidence>
<dbReference type="Pfam" id="PF03150">
    <property type="entry name" value="CCP_MauG"/>
    <property type="match status" value="1"/>
</dbReference>
<comment type="subcellular location">
    <subcellularLocation>
        <location evidence="1">Cell envelope</location>
    </subcellularLocation>
</comment>
<evidence type="ECO:0000256" key="5">
    <source>
        <dbReference type="ARBA" id="ARBA00023002"/>
    </source>
</evidence>
<keyword evidence="4 8" id="KW-0732">Signal</keyword>
<dbReference type="Gene3D" id="1.10.760.10">
    <property type="entry name" value="Cytochrome c-like domain"/>
    <property type="match status" value="2"/>
</dbReference>
<dbReference type="STRING" id="157910.SAMN05445850_7676"/>
<evidence type="ECO:0000256" key="8">
    <source>
        <dbReference type="SAM" id="SignalP"/>
    </source>
</evidence>
<dbReference type="PROSITE" id="PS51007">
    <property type="entry name" value="CYTC"/>
    <property type="match status" value="1"/>
</dbReference>
<feature type="signal peptide" evidence="8">
    <location>
        <begin position="1"/>
        <end position="34"/>
    </location>
</feature>
<evidence type="ECO:0000259" key="9">
    <source>
        <dbReference type="PROSITE" id="PS51007"/>
    </source>
</evidence>
<dbReference type="EMBL" id="FNKX01000004">
    <property type="protein sequence ID" value="SDR61308.1"/>
    <property type="molecule type" value="Genomic_DNA"/>
</dbReference>
<dbReference type="InterPro" id="IPR051395">
    <property type="entry name" value="Cytochrome_c_Peroxidase/MauG"/>
</dbReference>
<keyword evidence="3 7" id="KW-0479">Metal-binding</keyword>
<proteinExistence type="predicted"/>
<evidence type="ECO:0000256" key="1">
    <source>
        <dbReference type="ARBA" id="ARBA00004196"/>
    </source>
</evidence>
<evidence type="ECO:0000256" key="7">
    <source>
        <dbReference type="PROSITE-ProRule" id="PRU00433"/>
    </source>
</evidence>
<dbReference type="GO" id="GO:0009055">
    <property type="term" value="F:electron transfer activity"/>
    <property type="evidence" value="ECO:0007669"/>
    <property type="project" value="InterPro"/>
</dbReference>
<protein>
    <submittedName>
        <fullName evidence="10">Cytochrome c peroxidase</fullName>
    </submittedName>
</protein>
<dbReference type="GO" id="GO:0046872">
    <property type="term" value="F:metal ion binding"/>
    <property type="evidence" value="ECO:0007669"/>
    <property type="project" value="UniProtKB-KW"/>
</dbReference>
<dbReference type="GO" id="GO:0020037">
    <property type="term" value="F:heme binding"/>
    <property type="evidence" value="ECO:0007669"/>
    <property type="project" value="InterPro"/>
</dbReference>
<dbReference type="InterPro" id="IPR009056">
    <property type="entry name" value="Cyt_c-like_dom"/>
</dbReference>
<name>A0A1H1KG35_9BURK</name>
<evidence type="ECO:0000256" key="4">
    <source>
        <dbReference type="ARBA" id="ARBA00022729"/>
    </source>
</evidence>
<keyword evidence="11" id="KW-1185">Reference proteome</keyword>
<keyword evidence="2 7" id="KW-0349">Heme</keyword>
<dbReference type="InterPro" id="IPR036909">
    <property type="entry name" value="Cyt_c-like_dom_sf"/>
</dbReference>
<feature type="chain" id="PRO_5011667687" evidence="8">
    <location>
        <begin position="35"/>
        <end position="275"/>
    </location>
</feature>
<accession>A0A1H1KG35</accession>
<dbReference type="InterPro" id="IPR004852">
    <property type="entry name" value="Di-haem_cyt_c_peroxidsae"/>
</dbReference>
<keyword evidence="6 7" id="KW-0408">Iron</keyword>
<dbReference type="Proteomes" id="UP000199365">
    <property type="component" value="Unassembled WGS sequence"/>
</dbReference>